<protein>
    <recommendedName>
        <fullName evidence="4">Peptidase</fullName>
    </recommendedName>
</protein>
<proteinExistence type="predicted"/>
<dbReference type="EMBL" id="CP026995">
    <property type="protein sequence ID" value="QLH05992.1"/>
    <property type="molecule type" value="Genomic_DNA"/>
</dbReference>
<dbReference type="Gene3D" id="2.60.40.1930">
    <property type="match status" value="1"/>
</dbReference>
<dbReference type="KEGG" id="nue:C5F50_02060"/>
<feature type="transmembrane region" description="Helical" evidence="1">
    <location>
        <begin position="6"/>
        <end position="27"/>
    </location>
</feature>
<name>A0A7D5M3T0_9ARCH</name>
<gene>
    <name evidence="2" type="ORF">C5F50_02060</name>
</gene>
<accession>A0A7D5M3T0</accession>
<evidence type="ECO:0008006" key="4">
    <source>
        <dbReference type="Google" id="ProtNLM"/>
    </source>
</evidence>
<sequence length="545" mass="60028">MENKDISYVFLLYLFLFSVSIIEVSALEDKAKEITIAVSTDRLSYREGDTIRISGTLSEMAENEVISIVVKNPAGNIASIEQLRPQADKTFQTEFVAGGGAWQDGRYTVTVQYGLDAAATITFDFANEPVTKIIVTADKASYSPSDIVSITVESLQHNLNSDLLDLIGDQKDDKITISSDLGTIDGYLLVETGTDTGIFVGKIMLTGSNGKTGGDGPNDGRLAVSDKIVITFSDKHGTFSTSAVVEEPQIEINVETTKPVYDSSELVQVLGSVFPYFEDEQIFVSLIDPTGMILGTSFGSLLPDGSFSDGFWSARYNDIQGSYKIKVKYKDVTETISFQIIKDTNGDVPLHDKSLTEPSLVPSGIDLVLGKHVYKKGDSVILDGTVENPTIKSEIAISIINPQDNTVFVSQLKPSDSGDFSYTVMAQGPLWEYEGAYTVIVTFGDDVSQSRFVLQEPVSIPDWIRTNAKWWSEDQISDDEFTKGMEFLIKEDIVRIKEIPEIQSNDKNIPEWVKTNADWWSQGLISDEDFAKGIEFLVEQGIIQI</sequence>
<dbReference type="AlphaFoldDB" id="A0A7D5M3T0"/>
<keyword evidence="3" id="KW-1185">Reference proteome</keyword>
<evidence type="ECO:0000256" key="1">
    <source>
        <dbReference type="SAM" id="Phobius"/>
    </source>
</evidence>
<reference evidence="2 3" key="1">
    <citation type="submission" date="2018-02" db="EMBL/GenBank/DDBJ databases">
        <title>Complete genome of Nitrosopumilus ureaphilus PS0.</title>
        <authorList>
            <person name="Qin W."/>
            <person name="Zheng Y."/>
            <person name="Stahl D.A."/>
        </authorList>
    </citation>
    <scope>NUCLEOTIDE SEQUENCE [LARGE SCALE GENOMIC DNA]</scope>
    <source>
        <strain evidence="2 3">PS0</strain>
    </source>
</reference>
<dbReference type="GeneID" id="56066807"/>
<evidence type="ECO:0000313" key="2">
    <source>
        <dbReference type="EMBL" id="QLH05992.1"/>
    </source>
</evidence>
<keyword evidence="1" id="KW-0812">Transmembrane</keyword>
<organism evidence="2 3">
    <name type="scientific">Nitrosopumilus ureiphilus</name>
    <dbReference type="NCBI Taxonomy" id="1470067"/>
    <lineage>
        <taxon>Archaea</taxon>
        <taxon>Nitrososphaerota</taxon>
        <taxon>Nitrososphaeria</taxon>
        <taxon>Nitrosopumilales</taxon>
        <taxon>Nitrosopumilaceae</taxon>
        <taxon>Nitrosopumilus</taxon>
    </lineage>
</organism>
<dbReference type="RefSeq" id="WP_179372054.1">
    <property type="nucleotide sequence ID" value="NZ_CP026995.1"/>
</dbReference>
<keyword evidence="1" id="KW-0472">Membrane</keyword>
<dbReference type="Proteomes" id="UP000509478">
    <property type="component" value="Chromosome"/>
</dbReference>
<keyword evidence="1" id="KW-1133">Transmembrane helix</keyword>
<dbReference type="OrthoDB" id="3105at2157"/>
<evidence type="ECO:0000313" key="3">
    <source>
        <dbReference type="Proteomes" id="UP000509478"/>
    </source>
</evidence>